<dbReference type="SUPFAM" id="SSF52540">
    <property type="entry name" value="P-loop containing nucleoside triphosphate hydrolases"/>
    <property type="match status" value="1"/>
</dbReference>
<evidence type="ECO:0000256" key="2">
    <source>
        <dbReference type="ARBA" id="ARBA00022840"/>
    </source>
</evidence>
<dbReference type="Gene3D" id="3.40.50.300">
    <property type="entry name" value="P-loop containing nucleotide triphosphate hydrolases"/>
    <property type="match status" value="1"/>
</dbReference>
<dbReference type="GO" id="GO:0016887">
    <property type="term" value="F:ATP hydrolysis activity"/>
    <property type="evidence" value="ECO:0007669"/>
    <property type="project" value="InterPro"/>
</dbReference>
<sequence>MSNVYMAAEYTGNIMNKGTVPYPRDPPGESIDCVDTRGMVLELRNMSFSYPAAQSGAALNDISLNIEAGPLVVLVGANGSGKSTLVRLLSGLYKPSPGAGAFLIPAEDYRIGDLYQAIALLSQENQVYPLSLSENMSLGTTQAPCKDEVDGAARLGGASEFIFRFEKGMNTELQVFSDAMAHNLHGKPDHPLSQEMKGLPTDIDISGGEKQRLVASRTFMRFNSGAVRFVAVDEPTSALDAEGELQLFNNLLAARKGKTMVFVTHRFGHLTKHADKIVCMKAGQIVEMGTHAELMQKENGEYANLYKIQADAYI</sequence>
<gene>
    <name evidence="4" type="ORF">D9619_008545</name>
</gene>
<dbReference type="PANTHER" id="PTHR43394">
    <property type="entry name" value="ATP-DEPENDENT PERMEASE MDL1, MITOCHONDRIAL"/>
    <property type="match status" value="1"/>
</dbReference>
<comment type="caution">
    <text evidence="4">The sequence shown here is derived from an EMBL/GenBank/DDBJ whole genome shotgun (WGS) entry which is preliminary data.</text>
</comment>
<feature type="domain" description="ABC transporter" evidence="3">
    <location>
        <begin position="41"/>
        <end position="307"/>
    </location>
</feature>
<dbReference type="PROSITE" id="PS50893">
    <property type="entry name" value="ABC_TRANSPORTER_2"/>
    <property type="match status" value="1"/>
</dbReference>
<dbReference type="InterPro" id="IPR003439">
    <property type="entry name" value="ABC_transporter-like_ATP-bd"/>
</dbReference>
<dbReference type="AlphaFoldDB" id="A0A8H5BA83"/>
<protein>
    <recommendedName>
        <fullName evidence="3">ABC transporter domain-containing protein</fullName>
    </recommendedName>
</protein>
<name>A0A8H5BA83_9AGAR</name>
<keyword evidence="5" id="KW-1185">Reference proteome</keyword>
<dbReference type="GO" id="GO:0015421">
    <property type="term" value="F:ABC-type oligopeptide transporter activity"/>
    <property type="evidence" value="ECO:0007669"/>
    <property type="project" value="TreeGrafter"/>
</dbReference>
<dbReference type="SMART" id="SM00382">
    <property type="entry name" value="AAA"/>
    <property type="match status" value="1"/>
</dbReference>
<evidence type="ECO:0000313" key="5">
    <source>
        <dbReference type="Proteomes" id="UP000567179"/>
    </source>
</evidence>
<dbReference type="Proteomes" id="UP000567179">
    <property type="component" value="Unassembled WGS sequence"/>
</dbReference>
<dbReference type="PANTHER" id="PTHR43394:SF1">
    <property type="entry name" value="ATP-BINDING CASSETTE SUB-FAMILY B MEMBER 10, MITOCHONDRIAL"/>
    <property type="match status" value="1"/>
</dbReference>
<dbReference type="Pfam" id="PF00005">
    <property type="entry name" value="ABC_tran"/>
    <property type="match status" value="1"/>
</dbReference>
<evidence type="ECO:0000313" key="4">
    <source>
        <dbReference type="EMBL" id="KAF5319485.1"/>
    </source>
</evidence>
<dbReference type="InterPro" id="IPR003593">
    <property type="entry name" value="AAA+_ATPase"/>
</dbReference>
<keyword evidence="2" id="KW-0067">ATP-binding</keyword>
<proteinExistence type="predicted"/>
<dbReference type="GO" id="GO:0005524">
    <property type="term" value="F:ATP binding"/>
    <property type="evidence" value="ECO:0007669"/>
    <property type="project" value="UniProtKB-KW"/>
</dbReference>
<dbReference type="EMBL" id="JAACJJ010000029">
    <property type="protein sequence ID" value="KAF5319485.1"/>
    <property type="molecule type" value="Genomic_DNA"/>
</dbReference>
<reference evidence="4 5" key="1">
    <citation type="journal article" date="2020" name="ISME J.">
        <title>Uncovering the hidden diversity of litter-decomposition mechanisms in mushroom-forming fungi.</title>
        <authorList>
            <person name="Floudas D."/>
            <person name="Bentzer J."/>
            <person name="Ahren D."/>
            <person name="Johansson T."/>
            <person name="Persson P."/>
            <person name="Tunlid A."/>
        </authorList>
    </citation>
    <scope>NUCLEOTIDE SEQUENCE [LARGE SCALE GENOMIC DNA]</scope>
    <source>
        <strain evidence="4 5">CBS 101986</strain>
    </source>
</reference>
<dbReference type="OrthoDB" id="6500128at2759"/>
<organism evidence="4 5">
    <name type="scientific">Psilocybe cf. subviscida</name>
    <dbReference type="NCBI Taxonomy" id="2480587"/>
    <lineage>
        <taxon>Eukaryota</taxon>
        <taxon>Fungi</taxon>
        <taxon>Dikarya</taxon>
        <taxon>Basidiomycota</taxon>
        <taxon>Agaricomycotina</taxon>
        <taxon>Agaricomycetes</taxon>
        <taxon>Agaricomycetidae</taxon>
        <taxon>Agaricales</taxon>
        <taxon>Agaricineae</taxon>
        <taxon>Strophariaceae</taxon>
        <taxon>Psilocybe</taxon>
    </lineage>
</organism>
<dbReference type="InterPro" id="IPR039421">
    <property type="entry name" value="Type_1_exporter"/>
</dbReference>
<keyword evidence="1" id="KW-0547">Nucleotide-binding</keyword>
<accession>A0A8H5BA83</accession>
<evidence type="ECO:0000256" key="1">
    <source>
        <dbReference type="ARBA" id="ARBA00022741"/>
    </source>
</evidence>
<dbReference type="InterPro" id="IPR027417">
    <property type="entry name" value="P-loop_NTPase"/>
</dbReference>
<evidence type="ECO:0000259" key="3">
    <source>
        <dbReference type="PROSITE" id="PS50893"/>
    </source>
</evidence>